<dbReference type="PROSITE" id="PS00138">
    <property type="entry name" value="SUBTILASE_SER"/>
    <property type="match status" value="1"/>
</dbReference>
<keyword evidence="5 9" id="KW-0106">Calcium</keyword>
<evidence type="ECO:0000256" key="4">
    <source>
        <dbReference type="ARBA" id="ARBA00022825"/>
    </source>
</evidence>
<gene>
    <name evidence="12" type="ORF">PGLA1383_LOCUS57897</name>
    <name evidence="13" type="ORF">PGLA2088_LOCUS4726</name>
</gene>
<dbReference type="PANTHER" id="PTHR14218">
    <property type="entry name" value="PROTEASE S8 TRIPEPTIDYL PEPTIDASE I CLN2"/>
    <property type="match status" value="1"/>
</dbReference>
<dbReference type="SMART" id="SM00944">
    <property type="entry name" value="Pro-kuma_activ"/>
    <property type="match status" value="1"/>
</dbReference>
<feature type="domain" description="Peptidase S53" evidence="11">
    <location>
        <begin position="196"/>
        <end position="599"/>
    </location>
</feature>
<feature type="active site" description="Charge relay system" evidence="9">
    <location>
        <position position="268"/>
    </location>
</feature>
<evidence type="ECO:0000313" key="15">
    <source>
        <dbReference type="Proteomes" id="UP000654075"/>
    </source>
</evidence>
<keyword evidence="6" id="KW-0865">Zymogen</keyword>
<dbReference type="InterPro" id="IPR023828">
    <property type="entry name" value="Peptidase_S8_Ser-AS"/>
</dbReference>
<dbReference type="Pfam" id="PF00082">
    <property type="entry name" value="Peptidase_S8"/>
    <property type="match status" value="1"/>
</dbReference>
<evidence type="ECO:0000313" key="14">
    <source>
        <dbReference type="Proteomes" id="UP000626109"/>
    </source>
</evidence>
<dbReference type="Proteomes" id="UP000654075">
    <property type="component" value="Unassembled WGS sequence"/>
</dbReference>
<accession>A0A813I792</accession>
<feature type="active site" description="Charge relay system" evidence="9">
    <location>
        <position position="264"/>
    </location>
</feature>
<dbReference type="PANTHER" id="PTHR14218:SF15">
    <property type="entry name" value="TRIPEPTIDYL-PEPTIDASE 1"/>
    <property type="match status" value="1"/>
</dbReference>
<organism evidence="13 14">
    <name type="scientific">Polarella glacialis</name>
    <name type="common">Dinoflagellate</name>
    <dbReference type="NCBI Taxonomy" id="89957"/>
    <lineage>
        <taxon>Eukaryota</taxon>
        <taxon>Sar</taxon>
        <taxon>Alveolata</taxon>
        <taxon>Dinophyceae</taxon>
        <taxon>Suessiales</taxon>
        <taxon>Suessiaceae</taxon>
        <taxon>Polarella</taxon>
    </lineage>
</organism>
<dbReference type="AlphaFoldDB" id="A0A813I792"/>
<comment type="cofactor">
    <cofactor evidence="9">
        <name>Ca(2+)</name>
        <dbReference type="ChEBI" id="CHEBI:29108"/>
    </cofactor>
    <text evidence="9">Binds 1 Ca(2+) ion per subunit.</text>
</comment>
<feature type="binding site" evidence="9">
    <location>
        <position position="552"/>
    </location>
    <ligand>
        <name>Ca(2+)</name>
        <dbReference type="ChEBI" id="CHEBI:29108"/>
    </ligand>
</feature>
<dbReference type="Gene3D" id="3.40.50.200">
    <property type="entry name" value="Peptidase S8/S53 domain"/>
    <property type="match status" value="1"/>
</dbReference>
<dbReference type="PROSITE" id="PS51695">
    <property type="entry name" value="SEDOLISIN"/>
    <property type="match status" value="1"/>
</dbReference>
<evidence type="ECO:0000313" key="12">
    <source>
        <dbReference type="EMBL" id="CAE8643571.1"/>
    </source>
</evidence>
<keyword evidence="10" id="KW-0732">Signal</keyword>
<feature type="chain" id="PRO_5035596595" description="subtilisin" evidence="10">
    <location>
        <begin position="20"/>
        <end position="611"/>
    </location>
</feature>
<evidence type="ECO:0000256" key="5">
    <source>
        <dbReference type="ARBA" id="ARBA00022837"/>
    </source>
</evidence>
<keyword evidence="2 9" id="KW-0479">Metal-binding</keyword>
<keyword evidence="15" id="KW-1185">Reference proteome</keyword>
<feature type="binding site" evidence="9">
    <location>
        <position position="553"/>
    </location>
    <ligand>
        <name>Ca(2+)</name>
        <dbReference type="ChEBI" id="CHEBI:29108"/>
    </ligand>
</feature>
<evidence type="ECO:0000259" key="11">
    <source>
        <dbReference type="PROSITE" id="PS51695"/>
    </source>
</evidence>
<proteinExistence type="predicted"/>
<keyword evidence="4 9" id="KW-0720">Serine protease</keyword>
<feature type="binding site" evidence="9">
    <location>
        <position position="577"/>
    </location>
    <ligand>
        <name>Ca(2+)</name>
        <dbReference type="ChEBI" id="CHEBI:29108"/>
    </ligand>
</feature>
<dbReference type="EC" id="3.4.21.62" evidence="8"/>
<keyword evidence="3 9" id="KW-0378">Hydrolase</keyword>
<dbReference type="CDD" id="cd04056">
    <property type="entry name" value="Peptidases_S53"/>
    <property type="match status" value="1"/>
</dbReference>
<feature type="signal peptide" evidence="10">
    <location>
        <begin position="1"/>
        <end position="19"/>
    </location>
</feature>
<dbReference type="SUPFAM" id="SSF52743">
    <property type="entry name" value="Subtilisin-like"/>
    <property type="match status" value="1"/>
</dbReference>
<dbReference type="GO" id="GO:0006508">
    <property type="term" value="P:proteolysis"/>
    <property type="evidence" value="ECO:0007669"/>
    <property type="project" value="UniProtKB-KW"/>
</dbReference>
<evidence type="ECO:0000256" key="10">
    <source>
        <dbReference type="SAM" id="SignalP"/>
    </source>
</evidence>
<dbReference type="Pfam" id="PF09286">
    <property type="entry name" value="Pro-kuma_activ"/>
    <property type="match status" value="1"/>
</dbReference>
<sequence length="611" mass="65751">MQSTGFSLLLLVAAAGCSAAADRRVLYDRRVTPQPWSVVARASKHQRLHVLLAVQQQNLDALDKKFWAVSDPKSSEWQQFMSKDEIGELVKSKAEDMDAVVSWLKAGLSEDAVMTQSHDSVDVRLSVKDAERLFETEIWIYTHSDGHTILRTQGKHSVPQEIGLAIEFVEGLADFPQKRSVKTMPKKRSADDTVTLVAPQTLVEMYSIPKQPAATKVSQGAAEFQGDTSYNQVDLSAFFNQTGLAQQKVSDIVGPYDGTVPDTEASLDVQYIMGVGQNQVDWYWTSDLWMYAFSNNFFNTKEVPDAVSISWGWAENQQCSAQIAGSECTTIGADSQQYVARTNTEFQKIGLRGVSLFVASGDSGANGRTDPTCTDGVLHSSFPGSSPYVTTVGATMLQNPKFELANPPPACSSQGARAKCASGGTEVAVSSAEAGFTSGGGFSTYTKMPSYQKAAVSEYLSSMASKLPPATYFNSSNRAYPDLSAMGSNYLVYMQVSGGFSPVGGTSAATPAVAGIAAYLNDYSYQKSGKPLGFLNPLLYQMYAELPGAFTDVTSGDNKCTESGCFASCQGYYAAKGWDPVTGLGTPVASQMLAYLEKHFASRASLSEVIV</sequence>
<dbReference type="InterPro" id="IPR015366">
    <property type="entry name" value="S53_propep"/>
</dbReference>
<dbReference type="InterPro" id="IPR036852">
    <property type="entry name" value="Peptidase_S8/S53_dom_sf"/>
</dbReference>
<dbReference type="GO" id="GO:0004252">
    <property type="term" value="F:serine-type endopeptidase activity"/>
    <property type="evidence" value="ECO:0007669"/>
    <property type="project" value="UniProtKB-UniRule"/>
</dbReference>
<feature type="active site" description="Charge relay system" evidence="9">
    <location>
        <position position="507"/>
    </location>
</feature>
<evidence type="ECO:0000256" key="2">
    <source>
        <dbReference type="ARBA" id="ARBA00022723"/>
    </source>
</evidence>
<evidence type="ECO:0000256" key="8">
    <source>
        <dbReference type="ARBA" id="ARBA00023619"/>
    </source>
</evidence>
<dbReference type="GO" id="GO:0046872">
    <property type="term" value="F:metal ion binding"/>
    <property type="evidence" value="ECO:0007669"/>
    <property type="project" value="UniProtKB-UniRule"/>
</dbReference>
<dbReference type="Proteomes" id="UP000626109">
    <property type="component" value="Unassembled WGS sequence"/>
</dbReference>
<dbReference type="SUPFAM" id="SSF54897">
    <property type="entry name" value="Protease propeptides/inhibitors"/>
    <property type="match status" value="1"/>
</dbReference>
<dbReference type="EMBL" id="CAJNNW010004354">
    <property type="protein sequence ID" value="CAE8646345.1"/>
    <property type="molecule type" value="Genomic_DNA"/>
</dbReference>
<evidence type="ECO:0000256" key="6">
    <source>
        <dbReference type="ARBA" id="ARBA00023145"/>
    </source>
</evidence>
<evidence type="ECO:0000256" key="7">
    <source>
        <dbReference type="ARBA" id="ARBA00023529"/>
    </source>
</evidence>
<dbReference type="InterPro" id="IPR030400">
    <property type="entry name" value="Sedolisin_dom"/>
</dbReference>
<dbReference type="OrthoDB" id="409122at2759"/>
<feature type="binding site" evidence="9">
    <location>
        <position position="579"/>
    </location>
    <ligand>
        <name>Ca(2+)</name>
        <dbReference type="ChEBI" id="CHEBI:29108"/>
    </ligand>
</feature>
<evidence type="ECO:0000256" key="1">
    <source>
        <dbReference type="ARBA" id="ARBA00022670"/>
    </source>
</evidence>
<evidence type="ECO:0000256" key="9">
    <source>
        <dbReference type="PROSITE-ProRule" id="PRU01032"/>
    </source>
</evidence>
<dbReference type="GO" id="GO:0008240">
    <property type="term" value="F:tripeptidyl-peptidase activity"/>
    <property type="evidence" value="ECO:0007669"/>
    <property type="project" value="TreeGrafter"/>
</dbReference>
<evidence type="ECO:0000256" key="3">
    <source>
        <dbReference type="ARBA" id="ARBA00022801"/>
    </source>
</evidence>
<dbReference type="OMA" id="YARSVCN"/>
<reference evidence="13" key="1">
    <citation type="submission" date="2021-02" db="EMBL/GenBank/DDBJ databases">
        <authorList>
            <person name="Dougan E. K."/>
            <person name="Rhodes N."/>
            <person name="Thang M."/>
            <person name="Chan C."/>
        </authorList>
    </citation>
    <scope>NUCLEOTIDE SEQUENCE</scope>
</reference>
<protein>
    <recommendedName>
        <fullName evidence="8">subtilisin</fullName>
        <ecNumber evidence="8">3.4.21.62</ecNumber>
    </recommendedName>
</protein>
<comment type="caution">
    <text evidence="13">The sequence shown here is derived from an EMBL/GenBank/DDBJ whole genome shotgun (WGS) entry which is preliminary data.</text>
</comment>
<name>A0A813I792_POLGL</name>
<dbReference type="InterPro" id="IPR050819">
    <property type="entry name" value="Tripeptidyl-peptidase_I"/>
</dbReference>
<dbReference type="CDD" id="cd11377">
    <property type="entry name" value="Pro-peptidase_S53"/>
    <property type="match status" value="1"/>
</dbReference>
<evidence type="ECO:0000313" key="13">
    <source>
        <dbReference type="EMBL" id="CAE8646345.1"/>
    </source>
</evidence>
<dbReference type="EMBL" id="CAJNNV010033398">
    <property type="protein sequence ID" value="CAE8643571.1"/>
    <property type="molecule type" value="Genomic_DNA"/>
</dbReference>
<keyword evidence="1 9" id="KW-0645">Protease</keyword>
<dbReference type="InterPro" id="IPR000209">
    <property type="entry name" value="Peptidase_S8/S53_dom"/>
</dbReference>
<comment type="catalytic activity">
    <reaction evidence="7">
        <text>Hydrolysis of proteins with broad specificity for peptide bonds, and a preference for a large uncharged residue in P1. Hydrolyzes peptide amides.</text>
        <dbReference type="EC" id="3.4.21.62"/>
    </reaction>
</comment>